<evidence type="ECO:0000313" key="1">
    <source>
        <dbReference type="EMBL" id="KAI1720307.1"/>
    </source>
</evidence>
<protein>
    <submittedName>
        <fullName evidence="1">Uncharacterized protein</fullName>
    </submittedName>
</protein>
<proteinExistence type="predicted"/>
<accession>A0AAD4NA48</accession>
<name>A0AAD4NA48_9BILA</name>
<gene>
    <name evidence="1" type="ORF">DdX_05693</name>
</gene>
<keyword evidence="2" id="KW-1185">Reference proteome</keyword>
<evidence type="ECO:0000313" key="2">
    <source>
        <dbReference type="Proteomes" id="UP001201812"/>
    </source>
</evidence>
<dbReference type="AlphaFoldDB" id="A0AAD4NA48"/>
<dbReference type="EMBL" id="JAKKPZ010000006">
    <property type="protein sequence ID" value="KAI1720307.1"/>
    <property type="molecule type" value="Genomic_DNA"/>
</dbReference>
<comment type="caution">
    <text evidence="1">The sequence shown here is derived from an EMBL/GenBank/DDBJ whole genome shotgun (WGS) entry which is preliminary data.</text>
</comment>
<dbReference type="Proteomes" id="UP001201812">
    <property type="component" value="Unassembled WGS sequence"/>
</dbReference>
<sequence length="187" mass="20792">MMMLVDPFLSHGQFILSRTRLHLQPAVHPAAHLSNLEKQTIQITIPQKQPQPLVASALFFTGKRYMYFDRTSKVIHKGVFSPVNTADNYNDDSVYMSRAASSKFSKLFTKQSAFPFSLQIKSTHPYTGAGSDSAVVVMTLECPLFSVKIPKSQSRFMMGERAGEKHIYALEWFGAESQAVGGGNLQA</sequence>
<reference evidence="1" key="1">
    <citation type="submission" date="2022-01" db="EMBL/GenBank/DDBJ databases">
        <title>Genome Sequence Resource for Two Populations of Ditylenchus destructor, the Migratory Endoparasitic Phytonematode.</title>
        <authorList>
            <person name="Zhang H."/>
            <person name="Lin R."/>
            <person name="Xie B."/>
        </authorList>
    </citation>
    <scope>NUCLEOTIDE SEQUENCE</scope>
    <source>
        <strain evidence="1">BazhouSP</strain>
    </source>
</reference>
<organism evidence="1 2">
    <name type="scientific">Ditylenchus destructor</name>
    <dbReference type="NCBI Taxonomy" id="166010"/>
    <lineage>
        <taxon>Eukaryota</taxon>
        <taxon>Metazoa</taxon>
        <taxon>Ecdysozoa</taxon>
        <taxon>Nematoda</taxon>
        <taxon>Chromadorea</taxon>
        <taxon>Rhabditida</taxon>
        <taxon>Tylenchina</taxon>
        <taxon>Tylenchomorpha</taxon>
        <taxon>Sphaerularioidea</taxon>
        <taxon>Anguinidae</taxon>
        <taxon>Anguininae</taxon>
        <taxon>Ditylenchus</taxon>
    </lineage>
</organism>